<evidence type="ECO:0000313" key="4">
    <source>
        <dbReference type="Proteomes" id="UP001341281"/>
    </source>
</evidence>
<name>A0AAQ3X5R3_PASNO</name>
<keyword evidence="2" id="KW-0732">Signal</keyword>
<evidence type="ECO:0000313" key="3">
    <source>
        <dbReference type="EMBL" id="WVZ85941.1"/>
    </source>
</evidence>
<accession>A0AAQ3X5R3</accession>
<reference evidence="3 4" key="1">
    <citation type="submission" date="2024-02" db="EMBL/GenBank/DDBJ databases">
        <title>High-quality chromosome-scale genome assembly of Pensacola bahiagrass (Paspalum notatum Flugge var. saurae).</title>
        <authorList>
            <person name="Vega J.M."/>
            <person name="Podio M."/>
            <person name="Orjuela J."/>
            <person name="Siena L.A."/>
            <person name="Pessino S.C."/>
            <person name="Combes M.C."/>
            <person name="Mariac C."/>
            <person name="Albertini E."/>
            <person name="Pupilli F."/>
            <person name="Ortiz J.P.A."/>
            <person name="Leblanc O."/>
        </authorList>
    </citation>
    <scope>NUCLEOTIDE SEQUENCE [LARGE SCALE GENOMIC DNA]</scope>
    <source>
        <strain evidence="3">R1</strain>
        <tissue evidence="3">Leaf</tissue>
    </source>
</reference>
<evidence type="ECO:0008006" key="5">
    <source>
        <dbReference type="Google" id="ProtNLM"/>
    </source>
</evidence>
<dbReference type="Gene3D" id="2.70.98.10">
    <property type="match status" value="3"/>
</dbReference>
<evidence type="ECO:0000256" key="2">
    <source>
        <dbReference type="SAM" id="SignalP"/>
    </source>
</evidence>
<dbReference type="PANTHER" id="PTHR10091">
    <property type="entry name" value="ALDOSE-1-EPIMERASE"/>
    <property type="match status" value="1"/>
</dbReference>
<feature type="region of interest" description="Disordered" evidence="1">
    <location>
        <begin position="149"/>
        <end position="193"/>
    </location>
</feature>
<dbReference type="SUPFAM" id="SSF74650">
    <property type="entry name" value="Galactose mutarotase-like"/>
    <property type="match status" value="2"/>
</dbReference>
<feature type="signal peptide" evidence="2">
    <location>
        <begin position="1"/>
        <end position="31"/>
    </location>
</feature>
<feature type="chain" id="PRO_5042975096" description="Aldose 1-epimerase" evidence="2">
    <location>
        <begin position="32"/>
        <end position="300"/>
    </location>
</feature>
<dbReference type="GO" id="GO:0004034">
    <property type="term" value="F:aldose 1-epimerase activity"/>
    <property type="evidence" value="ECO:0007669"/>
    <property type="project" value="TreeGrafter"/>
</dbReference>
<proteinExistence type="predicted"/>
<dbReference type="GO" id="GO:0030246">
    <property type="term" value="F:carbohydrate binding"/>
    <property type="evidence" value="ECO:0007669"/>
    <property type="project" value="InterPro"/>
</dbReference>
<dbReference type="Pfam" id="PF01263">
    <property type="entry name" value="Aldose_epim"/>
    <property type="match status" value="1"/>
</dbReference>
<evidence type="ECO:0000256" key="1">
    <source>
        <dbReference type="SAM" id="MobiDB-lite"/>
    </source>
</evidence>
<dbReference type="InterPro" id="IPR008183">
    <property type="entry name" value="Aldose_1/G6P_1-epimerase"/>
</dbReference>
<dbReference type="GO" id="GO:0033499">
    <property type="term" value="P:galactose catabolic process via UDP-galactose, Leloir pathway"/>
    <property type="evidence" value="ECO:0007669"/>
    <property type="project" value="TreeGrafter"/>
</dbReference>
<dbReference type="AlphaFoldDB" id="A0AAQ3X5R3"/>
<feature type="non-terminal residue" evidence="3">
    <location>
        <position position="1"/>
    </location>
</feature>
<sequence>LTVFCPMARGALLCIPLFLLCLAILASHADAARKMVGVYELKNKKGDFSIKVTNWGATIMSVIVPDSKGNLADVEPSSAFGTVVGRVANRIANGTFVPDGKTIRLNKDGTTVLHGGHRVIWTAKEYVAGGDSPYVTLYYHSFLTGSKGSRGTWTSAQPVRAERADERDGAEQGDAGEPGEPRVLEPANLGSHGSAATCWARCSRRGTRPWTGPLIPTGEVAPVSGTPYDLRAPLRLGSCVGLVSGAGMAGFDINYAVDGQYGAVCVETRDYPDAVNHPNFPSEIVRPGGVAYKHDIHVSS</sequence>
<gene>
    <name evidence="3" type="ORF">U9M48_032797</name>
</gene>
<keyword evidence="4" id="KW-1185">Reference proteome</keyword>
<dbReference type="EMBL" id="CP144751">
    <property type="protein sequence ID" value="WVZ85941.1"/>
    <property type="molecule type" value="Genomic_DNA"/>
</dbReference>
<feature type="compositionally biased region" description="Basic and acidic residues" evidence="1">
    <location>
        <begin position="160"/>
        <end position="170"/>
    </location>
</feature>
<dbReference type="Proteomes" id="UP001341281">
    <property type="component" value="Chromosome 07"/>
</dbReference>
<organism evidence="3 4">
    <name type="scientific">Paspalum notatum var. saurae</name>
    <dbReference type="NCBI Taxonomy" id="547442"/>
    <lineage>
        <taxon>Eukaryota</taxon>
        <taxon>Viridiplantae</taxon>
        <taxon>Streptophyta</taxon>
        <taxon>Embryophyta</taxon>
        <taxon>Tracheophyta</taxon>
        <taxon>Spermatophyta</taxon>
        <taxon>Magnoliopsida</taxon>
        <taxon>Liliopsida</taxon>
        <taxon>Poales</taxon>
        <taxon>Poaceae</taxon>
        <taxon>PACMAD clade</taxon>
        <taxon>Panicoideae</taxon>
        <taxon>Andropogonodae</taxon>
        <taxon>Paspaleae</taxon>
        <taxon>Paspalinae</taxon>
        <taxon>Paspalum</taxon>
    </lineage>
</organism>
<dbReference type="PANTHER" id="PTHR10091:SF36">
    <property type="entry name" value="ALDOSE 1-EPIMERASE"/>
    <property type="match status" value="1"/>
</dbReference>
<dbReference type="GO" id="GO:0006006">
    <property type="term" value="P:glucose metabolic process"/>
    <property type="evidence" value="ECO:0007669"/>
    <property type="project" value="TreeGrafter"/>
</dbReference>
<protein>
    <recommendedName>
        <fullName evidence="5">Aldose 1-epimerase</fullName>
    </recommendedName>
</protein>
<dbReference type="InterPro" id="IPR014718">
    <property type="entry name" value="GH-type_carb-bd"/>
</dbReference>
<dbReference type="InterPro" id="IPR011013">
    <property type="entry name" value="Gal_mutarotase_sf_dom"/>
</dbReference>